<name>A0A2P2MEE3_RHIMU</name>
<reference evidence="1" key="1">
    <citation type="submission" date="2018-02" db="EMBL/GenBank/DDBJ databases">
        <title>Rhizophora mucronata_Transcriptome.</title>
        <authorList>
            <person name="Meera S.P."/>
            <person name="Sreeshan A."/>
            <person name="Augustine A."/>
        </authorList>
    </citation>
    <scope>NUCLEOTIDE SEQUENCE</scope>
    <source>
        <tissue evidence="1">Leaf</tissue>
    </source>
</reference>
<dbReference type="EMBL" id="GGEC01048114">
    <property type="protein sequence ID" value="MBX28598.1"/>
    <property type="molecule type" value="Transcribed_RNA"/>
</dbReference>
<dbReference type="AlphaFoldDB" id="A0A2P2MEE3"/>
<sequence length="79" mass="9432">MHLSVFLRILLKFTFYHHKRKEHGNIWKIDVGIILFQPRQVSRALFKLGLRKMMKSLWLIINIQLICLSNTQKGLDTLK</sequence>
<organism evidence="1">
    <name type="scientific">Rhizophora mucronata</name>
    <name type="common">Asiatic mangrove</name>
    <dbReference type="NCBI Taxonomy" id="61149"/>
    <lineage>
        <taxon>Eukaryota</taxon>
        <taxon>Viridiplantae</taxon>
        <taxon>Streptophyta</taxon>
        <taxon>Embryophyta</taxon>
        <taxon>Tracheophyta</taxon>
        <taxon>Spermatophyta</taxon>
        <taxon>Magnoliopsida</taxon>
        <taxon>eudicotyledons</taxon>
        <taxon>Gunneridae</taxon>
        <taxon>Pentapetalae</taxon>
        <taxon>rosids</taxon>
        <taxon>fabids</taxon>
        <taxon>Malpighiales</taxon>
        <taxon>Rhizophoraceae</taxon>
        <taxon>Rhizophora</taxon>
    </lineage>
</organism>
<protein>
    <submittedName>
        <fullName evidence="1">Dynamin-2A isoform X2</fullName>
    </submittedName>
</protein>
<evidence type="ECO:0000313" key="1">
    <source>
        <dbReference type="EMBL" id="MBX28598.1"/>
    </source>
</evidence>
<proteinExistence type="predicted"/>
<accession>A0A2P2MEE3</accession>